<proteinExistence type="predicted"/>
<comment type="caution">
    <text evidence="1">The sequence shown here is derived from an EMBL/GenBank/DDBJ whole genome shotgun (WGS) entry which is preliminary data.</text>
</comment>
<reference evidence="1" key="1">
    <citation type="journal article" date="2022" name="Int. J. Mol. Sci.">
        <title>Draft Genome of Tanacetum Coccineum: Genomic Comparison of Closely Related Tanacetum-Family Plants.</title>
        <authorList>
            <person name="Yamashiro T."/>
            <person name="Shiraishi A."/>
            <person name="Nakayama K."/>
            <person name="Satake H."/>
        </authorList>
    </citation>
    <scope>NUCLEOTIDE SEQUENCE</scope>
</reference>
<organism evidence="1 2">
    <name type="scientific">Tanacetum coccineum</name>
    <dbReference type="NCBI Taxonomy" id="301880"/>
    <lineage>
        <taxon>Eukaryota</taxon>
        <taxon>Viridiplantae</taxon>
        <taxon>Streptophyta</taxon>
        <taxon>Embryophyta</taxon>
        <taxon>Tracheophyta</taxon>
        <taxon>Spermatophyta</taxon>
        <taxon>Magnoliopsida</taxon>
        <taxon>eudicotyledons</taxon>
        <taxon>Gunneridae</taxon>
        <taxon>Pentapetalae</taxon>
        <taxon>asterids</taxon>
        <taxon>campanulids</taxon>
        <taxon>Asterales</taxon>
        <taxon>Asteraceae</taxon>
        <taxon>Asteroideae</taxon>
        <taxon>Anthemideae</taxon>
        <taxon>Anthemidinae</taxon>
        <taxon>Tanacetum</taxon>
    </lineage>
</organism>
<feature type="non-terminal residue" evidence="1">
    <location>
        <position position="1"/>
    </location>
</feature>
<accession>A0ABQ4XPW5</accession>
<evidence type="ECO:0000313" key="1">
    <source>
        <dbReference type="EMBL" id="GJS67412.1"/>
    </source>
</evidence>
<reference evidence="1" key="2">
    <citation type="submission" date="2022-01" db="EMBL/GenBank/DDBJ databases">
        <authorList>
            <person name="Yamashiro T."/>
            <person name="Shiraishi A."/>
            <person name="Satake H."/>
            <person name="Nakayama K."/>
        </authorList>
    </citation>
    <scope>NUCLEOTIDE SEQUENCE</scope>
</reference>
<sequence length="247" mass="26301">LTNGDAGDCHRGTLCQTCQSISLLEAYFGVGLKVGLPCHIPEGLLRLVLIFIKSQFDDDQFEEESMPLYDTDIEDVIEEEEGFIGKGTFGGEEDNIEDVVVVANDLCSSMIQTTANVPASRDACVSPPVAKESTVTLASTSLELLFNTVPTSSTAALEPNEEWVNAMVYGSDHEMTDGAANAKYGSMFVKGASYVVDDATELTVEGSKRVSSGPSDVVVALSTREKGDYSVPSSVVDEEVAATPFGF</sequence>
<protein>
    <submittedName>
        <fullName evidence="1">Uncharacterized protein</fullName>
    </submittedName>
</protein>
<name>A0ABQ4XPW5_9ASTR</name>
<dbReference type="Proteomes" id="UP001151760">
    <property type="component" value="Unassembled WGS sequence"/>
</dbReference>
<evidence type="ECO:0000313" key="2">
    <source>
        <dbReference type="Proteomes" id="UP001151760"/>
    </source>
</evidence>
<dbReference type="EMBL" id="BQNB010009716">
    <property type="protein sequence ID" value="GJS67412.1"/>
    <property type="molecule type" value="Genomic_DNA"/>
</dbReference>
<gene>
    <name evidence="1" type="ORF">Tco_0681976</name>
</gene>
<keyword evidence="2" id="KW-1185">Reference proteome</keyword>